<feature type="signal peptide" evidence="1">
    <location>
        <begin position="1"/>
        <end position="21"/>
    </location>
</feature>
<dbReference type="STRING" id="1300350.Z948_3340"/>
<evidence type="ECO:0000256" key="1">
    <source>
        <dbReference type="SAM" id="SignalP"/>
    </source>
</evidence>
<evidence type="ECO:0000313" key="2">
    <source>
        <dbReference type="EMBL" id="KEJ88590.1"/>
    </source>
</evidence>
<dbReference type="OrthoDB" id="7876140at2"/>
<accession>A0A073IGD0</accession>
<reference evidence="2 3" key="1">
    <citation type="submission" date="2014-01" db="EMBL/GenBank/DDBJ databases">
        <title>Sulfitobacter donghicola JCM 14565 Genome Sequencing.</title>
        <authorList>
            <person name="Lai Q."/>
            <person name="Hong Z."/>
        </authorList>
    </citation>
    <scope>NUCLEOTIDE SEQUENCE [LARGE SCALE GENOMIC DNA]</scope>
    <source>
        <strain evidence="2 3">JCM 14565</strain>
    </source>
</reference>
<gene>
    <name evidence="2" type="ORF">DSW25_15685</name>
</gene>
<comment type="caution">
    <text evidence="2">The sequence shown here is derived from an EMBL/GenBank/DDBJ whole genome shotgun (WGS) entry which is preliminary data.</text>
</comment>
<dbReference type="EMBL" id="JAMC01000006">
    <property type="protein sequence ID" value="KEJ88590.1"/>
    <property type="molecule type" value="Genomic_DNA"/>
</dbReference>
<proteinExistence type="predicted"/>
<feature type="chain" id="PRO_5001689686" evidence="1">
    <location>
        <begin position="22"/>
        <end position="131"/>
    </location>
</feature>
<name>A0A073IGD0_9RHOB</name>
<keyword evidence="1" id="KW-0732">Signal</keyword>
<organism evidence="2 3">
    <name type="scientific">Sulfitobacter donghicola DSW-25 = KCTC 12864 = JCM 14565</name>
    <dbReference type="NCBI Taxonomy" id="1300350"/>
    <lineage>
        <taxon>Bacteria</taxon>
        <taxon>Pseudomonadati</taxon>
        <taxon>Pseudomonadota</taxon>
        <taxon>Alphaproteobacteria</taxon>
        <taxon>Rhodobacterales</taxon>
        <taxon>Roseobacteraceae</taxon>
        <taxon>Sulfitobacter</taxon>
    </lineage>
</organism>
<dbReference type="Proteomes" id="UP000027734">
    <property type="component" value="Unassembled WGS sequence"/>
</dbReference>
<protein>
    <submittedName>
        <fullName evidence="2">Uncharacterized protein</fullName>
    </submittedName>
</protein>
<evidence type="ECO:0000313" key="3">
    <source>
        <dbReference type="Proteomes" id="UP000027734"/>
    </source>
</evidence>
<dbReference type="AlphaFoldDB" id="A0A073IGD0"/>
<sequence>MKHLFLGVCAMATLAALPAAAAEQGFTCSFTSECIETETCEATSYDVTVNHKEFEHPHDGMDASARWTDDAASHTVFLRSRPDVVFAMWAENDGRQFGRLMTDGKGDARLVVMDASIPMMISYYGTCKEAE</sequence>
<dbReference type="RefSeq" id="WP_025060609.1">
    <property type="nucleotide sequence ID" value="NZ_JAMC01000006.1"/>
</dbReference>
<keyword evidence="3" id="KW-1185">Reference proteome</keyword>